<dbReference type="STRING" id="157838.AN964_10920"/>
<dbReference type="AlphaFoldDB" id="A0A0Q3TJ31"/>
<feature type="domain" description="N-acetyltransferase" evidence="1">
    <location>
        <begin position="1"/>
        <end position="164"/>
    </location>
</feature>
<sequence>MMRKGKMEDVPAIMKMVRETVEIMREEHNDQWDEAYPTATIFETDVQNGTLFVLEDEGNVIGSITVDQNQPVEYKLIPWRKEGSSFIFHRLVVNPHSRGKGEATKLIKFAEQYAIDNQIPYMRIDTYSLNKKAQKLFEKNGYIKVGEMPYHGKTRPYFCYDKFL</sequence>
<dbReference type="InterPro" id="IPR000182">
    <property type="entry name" value="GNAT_dom"/>
</dbReference>
<dbReference type="SUPFAM" id="SSF55729">
    <property type="entry name" value="Acyl-CoA N-acyltransferases (Nat)"/>
    <property type="match status" value="1"/>
</dbReference>
<evidence type="ECO:0000259" key="1">
    <source>
        <dbReference type="PROSITE" id="PS51186"/>
    </source>
</evidence>
<organism evidence="2 3">
    <name type="scientific">Heyndrickxia shackletonii</name>
    <dbReference type="NCBI Taxonomy" id="157838"/>
    <lineage>
        <taxon>Bacteria</taxon>
        <taxon>Bacillati</taxon>
        <taxon>Bacillota</taxon>
        <taxon>Bacilli</taxon>
        <taxon>Bacillales</taxon>
        <taxon>Bacillaceae</taxon>
        <taxon>Heyndrickxia</taxon>
    </lineage>
</organism>
<gene>
    <name evidence="2" type="ORF">AN964_10920</name>
</gene>
<proteinExistence type="predicted"/>
<dbReference type="Pfam" id="PF00583">
    <property type="entry name" value="Acetyltransf_1"/>
    <property type="match status" value="1"/>
</dbReference>
<evidence type="ECO:0000313" key="3">
    <source>
        <dbReference type="Proteomes" id="UP000051888"/>
    </source>
</evidence>
<dbReference type="PATRIC" id="fig|157838.3.peg.2403"/>
<dbReference type="Gene3D" id="3.40.630.30">
    <property type="match status" value="1"/>
</dbReference>
<evidence type="ECO:0000313" key="2">
    <source>
        <dbReference type="EMBL" id="KQL53960.1"/>
    </source>
</evidence>
<comment type="caution">
    <text evidence="2">The sequence shown here is derived from an EMBL/GenBank/DDBJ whole genome shotgun (WGS) entry which is preliminary data.</text>
</comment>
<dbReference type="PANTHER" id="PTHR43617">
    <property type="entry name" value="L-AMINO ACID N-ACETYLTRANSFERASE"/>
    <property type="match status" value="1"/>
</dbReference>
<keyword evidence="2" id="KW-0808">Transferase</keyword>
<keyword evidence="3" id="KW-1185">Reference proteome</keyword>
<reference evidence="2 3" key="1">
    <citation type="submission" date="2015-09" db="EMBL/GenBank/DDBJ databases">
        <title>Genome sequencing project for genomic taxonomy and phylogenomics of Bacillus-like bacteria.</title>
        <authorList>
            <person name="Liu B."/>
            <person name="Wang J."/>
            <person name="Zhu Y."/>
            <person name="Liu G."/>
            <person name="Chen Q."/>
            <person name="Chen Z."/>
            <person name="Lan J."/>
            <person name="Che J."/>
            <person name="Ge C."/>
            <person name="Shi H."/>
            <person name="Pan Z."/>
            <person name="Liu X."/>
        </authorList>
    </citation>
    <scope>NUCLEOTIDE SEQUENCE [LARGE SCALE GENOMIC DNA]</scope>
    <source>
        <strain evidence="2 3">LMG 18435</strain>
    </source>
</reference>
<dbReference type="EMBL" id="LJJC01000004">
    <property type="protein sequence ID" value="KQL53960.1"/>
    <property type="molecule type" value="Genomic_DNA"/>
</dbReference>
<protein>
    <submittedName>
        <fullName evidence="2">GNAT family acetyltransferase</fullName>
    </submittedName>
</protein>
<dbReference type="Proteomes" id="UP000051888">
    <property type="component" value="Unassembled WGS sequence"/>
</dbReference>
<dbReference type="InterPro" id="IPR050276">
    <property type="entry name" value="MshD_Acetyltransferase"/>
</dbReference>
<dbReference type="InterPro" id="IPR016181">
    <property type="entry name" value="Acyl_CoA_acyltransferase"/>
</dbReference>
<name>A0A0Q3TJ31_9BACI</name>
<accession>A0A0Q3TJ31</accession>
<dbReference type="PROSITE" id="PS51186">
    <property type="entry name" value="GNAT"/>
    <property type="match status" value="1"/>
</dbReference>
<dbReference type="RefSeq" id="WP_055739702.1">
    <property type="nucleotide sequence ID" value="NZ_JAAIWL010000001.1"/>
</dbReference>
<dbReference type="GO" id="GO:0016747">
    <property type="term" value="F:acyltransferase activity, transferring groups other than amino-acyl groups"/>
    <property type="evidence" value="ECO:0007669"/>
    <property type="project" value="InterPro"/>
</dbReference>
<dbReference type="OrthoDB" id="9796381at2"/>
<dbReference type="PANTHER" id="PTHR43617:SF22">
    <property type="entry name" value="L-AMINO ACID N-ACETYLTRANSFERASE AAAT"/>
    <property type="match status" value="1"/>
</dbReference>
<dbReference type="CDD" id="cd04301">
    <property type="entry name" value="NAT_SF"/>
    <property type="match status" value="1"/>
</dbReference>